<dbReference type="AlphaFoldDB" id="A0A803P3V9"/>
<accession>A0A803P3V9</accession>
<proteinExistence type="predicted"/>
<evidence type="ECO:0000313" key="2">
    <source>
        <dbReference type="Proteomes" id="UP000596661"/>
    </source>
</evidence>
<protein>
    <recommendedName>
        <fullName evidence="3">Reverse transcriptase domain-containing protein</fullName>
    </recommendedName>
</protein>
<evidence type="ECO:0000313" key="1">
    <source>
        <dbReference type="EnsemblPlants" id="cds.evm.model.03.1076"/>
    </source>
</evidence>
<dbReference type="PANTHER" id="PTHR33710:SF81">
    <property type="entry name" value="ENDONUCLEASE_EXONUCLEASE_PHOSPHATASE DOMAIN-CONTAINING PROTEIN"/>
    <property type="match status" value="1"/>
</dbReference>
<dbReference type="Proteomes" id="UP000596661">
    <property type="component" value="Chromosome 3"/>
</dbReference>
<dbReference type="Gramene" id="evm.model.03.1076">
    <property type="protein sequence ID" value="cds.evm.model.03.1076"/>
    <property type="gene ID" value="evm.TU.03.1076"/>
</dbReference>
<dbReference type="PANTHER" id="PTHR33710">
    <property type="entry name" value="BNAC02G09200D PROTEIN"/>
    <property type="match status" value="1"/>
</dbReference>
<keyword evidence="2" id="KW-1185">Reference proteome</keyword>
<name>A0A803P3V9_CANSA</name>
<dbReference type="EnsemblPlants" id="evm.model.03.1076">
    <property type="protein sequence ID" value="cds.evm.model.03.1076"/>
    <property type="gene ID" value="evm.TU.03.1076"/>
</dbReference>
<reference evidence="1" key="2">
    <citation type="submission" date="2021-03" db="UniProtKB">
        <authorList>
            <consortium name="EnsemblPlants"/>
        </authorList>
    </citation>
    <scope>IDENTIFICATION</scope>
</reference>
<dbReference type="Gene3D" id="3.60.10.10">
    <property type="entry name" value="Endonuclease/exonuclease/phosphatase"/>
    <property type="match status" value="1"/>
</dbReference>
<reference evidence="1" key="1">
    <citation type="submission" date="2018-11" db="EMBL/GenBank/DDBJ databases">
        <authorList>
            <person name="Grassa J C."/>
        </authorList>
    </citation>
    <scope>NUCLEOTIDE SEQUENCE [LARGE SCALE GENOMIC DNA]</scope>
</reference>
<dbReference type="SUPFAM" id="SSF56219">
    <property type="entry name" value="DNase I-like"/>
    <property type="match status" value="1"/>
</dbReference>
<sequence length="490" mass="56789">MLNVHKAGLVGLLETRVKAQKLGALYVNMLKGWCFTSNIAWHEGGRIIVAWNPFSYSVNILNCTSQLIHLLVATLNGKHRFYVTFVYAFNKLKGRKMLWSDLKNIATHEPWMVMGDFNEILFKEERMGKRVKYNAANDFIDCVGICKLKDIKFGGSYYTWNNKRQGSDRICSKIDRVLANQKWLDNFPNAEAIFSAEGLFDHTPTIVSMYHEILSGKKPFNYFRMWTSHSRYAEIVKGVWQQIISGSKMYQVILKLKKLRVAFKELNKKDFLNIQEVTEKAREELKDLQKKLQTEPLNHELIDKEVAARHNGSLHGYLEGKRGLRQGEPMSPLLFVLGMEYLSRIMLRIGAKPHFKFHDRCEELKLNHLMFANDVILFCHGDFKSIHYVLQGLRLFSCSSGLQPNPTKFSNHCCGMEDHEIQRIIDNSGFSKKEEWIDWTVELTSSCKLLRWIKRAKLSRFKKAVLAAAIAALIYQIWRNQNDLLLNSAK</sequence>
<evidence type="ECO:0008006" key="3">
    <source>
        <dbReference type="Google" id="ProtNLM"/>
    </source>
</evidence>
<dbReference type="InterPro" id="IPR036691">
    <property type="entry name" value="Endo/exonu/phosph_ase_sf"/>
</dbReference>
<organism evidence="1 2">
    <name type="scientific">Cannabis sativa</name>
    <name type="common">Hemp</name>
    <name type="synonym">Marijuana</name>
    <dbReference type="NCBI Taxonomy" id="3483"/>
    <lineage>
        <taxon>Eukaryota</taxon>
        <taxon>Viridiplantae</taxon>
        <taxon>Streptophyta</taxon>
        <taxon>Embryophyta</taxon>
        <taxon>Tracheophyta</taxon>
        <taxon>Spermatophyta</taxon>
        <taxon>Magnoliopsida</taxon>
        <taxon>eudicotyledons</taxon>
        <taxon>Gunneridae</taxon>
        <taxon>Pentapetalae</taxon>
        <taxon>rosids</taxon>
        <taxon>fabids</taxon>
        <taxon>Rosales</taxon>
        <taxon>Cannabaceae</taxon>
        <taxon>Cannabis</taxon>
    </lineage>
</organism>
<dbReference type="EMBL" id="UZAU01000281">
    <property type="status" value="NOT_ANNOTATED_CDS"/>
    <property type="molecule type" value="Genomic_DNA"/>
</dbReference>